<feature type="chain" id="PRO_5020241422" description="YD repeat-containing protein" evidence="1">
    <location>
        <begin position="23"/>
        <end position="339"/>
    </location>
</feature>
<comment type="caution">
    <text evidence="2">The sequence shown here is derived from an EMBL/GenBank/DDBJ whole genome shotgun (WGS) entry which is preliminary data.</text>
</comment>
<organism evidence="2 3">
    <name type="scientific">Winogradskyella wandonensis</name>
    <dbReference type="NCBI Taxonomy" id="1442586"/>
    <lineage>
        <taxon>Bacteria</taxon>
        <taxon>Pseudomonadati</taxon>
        <taxon>Bacteroidota</taxon>
        <taxon>Flavobacteriia</taxon>
        <taxon>Flavobacteriales</taxon>
        <taxon>Flavobacteriaceae</taxon>
        <taxon>Winogradskyella</taxon>
    </lineage>
</organism>
<proteinExistence type="predicted"/>
<evidence type="ECO:0000313" key="2">
    <source>
        <dbReference type="EMBL" id="TCK67223.1"/>
    </source>
</evidence>
<protein>
    <recommendedName>
        <fullName evidence="4">YD repeat-containing protein</fullName>
    </recommendedName>
</protein>
<name>A0A4R1KRM9_9FLAO</name>
<sequence length="339" mass="39858">MIYINKPLFLCILLLNSPAFLAQSLPQINVKDYGFEPNTKQVEITTYNVENDSVMVSKISSYSFNNEGDIESYENRNKQNKTWGKEKNTYKKGRLHNRTGKYSNSTLNKKHYYAYDDNGYLINEQIRFNNGNTNTIKFEYKDNLLHKISSNADDVVITHHYTQKGHLFKKVYSKKQAGKPNVVTNHFYLENKEIFSYTESKYHYKAHIYNENVYIGFELIDDERLKSKLDTGIQRFNKEAPKDNLPFNLQKHCNQTWQFYDKNLDKVIPFELKIYKYKKDALGNKIKYAEAVVDIETKTISSVSFYKTTFKNNTVVGNTSFDENLFSEFKEDITYINIP</sequence>
<dbReference type="AlphaFoldDB" id="A0A4R1KRM9"/>
<evidence type="ECO:0000256" key="1">
    <source>
        <dbReference type="SAM" id="SignalP"/>
    </source>
</evidence>
<evidence type="ECO:0008006" key="4">
    <source>
        <dbReference type="Google" id="ProtNLM"/>
    </source>
</evidence>
<dbReference type="EMBL" id="SMGI01000002">
    <property type="protein sequence ID" value="TCK67223.1"/>
    <property type="molecule type" value="Genomic_DNA"/>
</dbReference>
<feature type="signal peptide" evidence="1">
    <location>
        <begin position="1"/>
        <end position="22"/>
    </location>
</feature>
<keyword evidence="3" id="KW-1185">Reference proteome</keyword>
<gene>
    <name evidence="2" type="ORF">DFQ05_0996</name>
</gene>
<accession>A0A4R1KRM9</accession>
<dbReference type="Proteomes" id="UP000295714">
    <property type="component" value="Unassembled WGS sequence"/>
</dbReference>
<dbReference type="Gene3D" id="2.180.10.10">
    <property type="entry name" value="RHS repeat-associated core"/>
    <property type="match status" value="1"/>
</dbReference>
<keyword evidence="1" id="KW-0732">Signal</keyword>
<reference evidence="2 3" key="1">
    <citation type="journal article" date="2015" name="Stand. Genomic Sci.">
        <title>Genomic Encyclopedia of Bacterial and Archaeal Type Strains, Phase III: the genomes of soil and plant-associated and newly described type strains.</title>
        <authorList>
            <person name="Whitman W.B."/>
            <person name="Woyke T."/>
            <person name="Klenk H.P."/>
            <person name="Zhou Y."/>
            <person name="Lilburn T.G."/>
            <person name="Beck B.J."/>
            <person name="De Vos P."/>
            <person name="Vandamme P."/>
            <person name="Eisen J.A."/>
            <person name="Garrity G."/>
            <person name="Hugenholtz P."/>
            <person name="Kyrpides N.C."/>
        </authorList>
    </citation>
    <scope>NUCLEOTIDE SEQUENCE [LARGE SCALE GENOMIC DNA]</scope>
    <source>
        <strain evidence="2 3">CECT 8445</strain>
    </source>
</reference>
<evidence type="ECO:0000313" key="3">
    <source>
        <dbReference type="Proteomes" id="UP000295714"/>
    </source>
</evidence>